<name>A0ABP0JYL1_9DINO</name>
<dbReference type="EMBL" id="CAXAMN010006858">
    <property type="protein sequence ID" value="CAK9019448.1"/>
    <property type="molecule type" value="Genomic_DNA"/>
</dbReference>
<organism evidence="2 3">
    <name type="scientific">Durusdinium trenchii</name>
    <dbReference type="NCBI Taxonomy" id="1381693"/>
    <lineage>
        <taxon>Eukaryota</taxon>
        <taxon>Sar</taxon>
        <taxon>Alveolata</taxon>
        <taxon>Dinophyceae</taxon>
        <taxon>Suessiales</taxon>
        <taxon>Symbiodiniaceae</taxon>
        <taxon>Durusdinium</taxon>
    </lineage>
</organism>
<feature type="region of interest" description="Disordered" evidence="1">
    <location>
        <begin position="222"/>
        <end position="245"/>
    </location>
</feature>
<evidence type="ECO:0000256" key="1">
    <source>
        <dbReference type="SAM" id="MobiDB-lite"/>
    </source>
</evidence>
<protein>
    <submittedName>
        <fullName evidence="2">Uncharacterized protein</fullName>
    </submittedName>
</protein>
<feature type="region of interest" description="Disordered" evidence="1">
    <location>
        <begin position="36"/>
        <end position="65"/>
    </location>
</feature>
<evidence type="ECO:0000313" key="3">
    <source>
        <dbReference type="Proteomes" id="UP001642484"/>
    </source>
</evidence>
<feature type="compositionally biased region" description="Low complexity" evidence="1">
    <location>
        <begin position="52"/>
        <end position="65"/>
    </location>
</feature>
<evidence type="ECO:0000313" key="2">
    <source>
        <dbReference type="EMBL" id="CAK9019448.1"/>
    </source>
</evidence>
<feature type="compositionally biased region" description="Basic and acidic residues" evidence="1">
    <location>
        <begin position="40"/>
        <end position="50"/>
    </location>
</feature>
<keyword evidence="3" id="KW-1185">Reference proteome</keyword>
<sequence length="256" mass="28254">MLSIQKELASRSLAPSLRVVLASPALRSLRRIPTRGFASRRSEQKTKDSEGQGESAQSEEAAQPQAQTFGEKFVVFGLALRGMALLPRFAPAAQLLRVAGVGPMAVGAVVSLYELGGWPLLLAVPGTATLALSAPQRQRDWASVLVESNLEEQLRADVLQRLSDEVPPALLEALRSAEVKSFETNRCKIEAQIRDGGVSWHLEVRAERRSFPLQWQLTNMQVRTGRPSSQKGLPPQTRDWKPQEEHLEWTTVAMSE</sequence>
<feature type="compositionally biased region" description="Polar residues" evidence="1">
    <location>
        <begin position="222"/>
        <end position="231"/>
    </location>
</feature>
<gene>
    <name evidence="2" type="ORF">CCMP2556_LOCUS13659</name>
</gene>
<proteinExistence type="predicted"/>
<accession>A0ABP0JYL1</accession>
<reference evidence="2 3" key="1">
    <citation type="submission" date="2024-02" db="EMBL/GenBank/DDBJ databases">
        <authorList>
            <person name="Chen Y."/>
            <person name="Shah S."/>
            <person name="Dougan E. K."/>
            <person name="Thang M."/>
            <person name="Chan C."/>
        </authorList>
    </citation>
    <scope>NUCLEOTIDE SEQUENCE [LARGE SCALE GENOMIC DNA]</scope>
</reference>
<dbReference type="Proteomes" id="UP001642484">
    <property type="component" value="Unassembled WGS sequence"/>
</dbReference>
<comment type="caution">
    <text evidence="2">The sequence shown here is derived from an EMBL/GenBank/DDBJ whole genome shotgun (WGS) entry which is preliminary data.</text>
</comment>